<feature type="transmembrane region" description="Helical" evidence="8">
    <location>
        <begin position="392"/>
        <end position="415"/>
    </location>
</feature>
<evidence type="ECO:0000259" key="9">
    <source>
        <dbReference type="Pfam" id="PF02714"/>
    </source>
</evidence>
<dbReference type="GO" id="GO:0005227">
    <property type="term" value="F:calcium-activated cation channel activity"/>
    <property type="evidence" value="ECO:0007669"/>
    <property type="project" value="InterPro"/>
</dbReference>
<feature type="compositionally biased region" description="Polar residues" evidence="7">
    <location>
        <begin position="1058"/>
        <end position="1067"/>
    </location>
</feature>
<comment type="subcellular location">
    <subcellularLocation>
        <location evidence="1">Membrane</location>
        <topology evidence="1">Multi-pass membrane protein</topology>
    </subcellularLocation>
</comment>
<evidence type="ECO:0000256" key="3">
    <source>
        <dbReference type="ARBA" id="ARBA00022448"/>
    </source>
</evidence>
<keyword evidence="13" id="KW-1185">Reference proteome</keyword>
<evidence type="ECO:0000256" key="7">
    <source>
        <dbReference type="SAM" id="MobiDB-lite"/>
    </source>
</evidence>
<reference evidence="12" key="1">
    <citation type="submission" date="2023-02" db="EMBL/GenBank/DDBJ databases">
        <authorList>
            <person name="Palmer J.M."/>
        </authorList>
    </citation>
    <scope>NUCLEOTIDE SEQUENCE</scope>
    <source>
        <strain evidence="12">FW57</strain>
    </source>
</reference>
<comment type="similarity">
    <text evidence="2">Belongs to the CSC1 (TC 1.A.17) family.</text>
</comment>
<feature type="transmembrane region" description="Helical" evidence="8">
    <location>
        <begin position="591"/>
        <end position="610"/>
    </location>
</feature>
<evidence type="ECO:0000256" key="4">
    <source>
        <dbReference type="ARBA" id="ARBA00022692"/>
    </source>
</evidence>
<dbReference type="PANTHER" id="PTHR13018">
    <property type="entry name" value="PROBABLE MEMBRANE PROTEIN DUF221-RELATED"/>
    <property type="match status" value="1"/>
</dbReference>
<feature type="compositionally biased region" description="Low complexity" evidence="7">
    <location>
        <begin position="877"/>
        <end position="886"/>
    </location>
</feature>
<feature type="region of interest" description="Disordered" evidence="7">
    <location>
        <begin position="836"/>
        <end position="935"/>
    </location>
</feature>
<feature type="region of interest" description="Disordered" evidence="7">
    <location>
        <begin position="995"/>
        <end position="1067"/>
    </location>
</feature>
<proteinExistence type="inferred from homology"/>
<feature type="transmembrane region" description="Helical" evidence="8">
    <location>
        <begin position="162"/>
        <end position="184"/>
    </location>
</feature>
<gene>
    <name evidence="12" type="ORF">NEMBOFW57_007635</name>
</gene>
<dbReference type="InterPro" id="IPR032880">
    <property type="entry name" value="CSC1/OSCA1-like_N"/>
</dbReference>
<feature type="compositionally biased region" description="Basic and acidic residues" evidence="7">
    <location>
        <begin position="836"/>
        <end position="847"/>
    </location>
</feature>
<dbReference type="Pfam" id="PF14703">
    <property type="entry name" value="PHM7_cyt"/>
    <property type="match status" value="1"/>
</dbReference>
<organism evidence="12 13">
    <name type="scientific">Staphylotrichum longicolle</name>
    <dbReference type="NCBI Taxonomy" id="669026"/>
    <lineage>
        <taxon>Eukaryota</taxon>
        <taxon>Fungi</taxon>
        <taxon>Dikarya</taxon>
        <taxon>Ascomycota</taxon>
        <taxon>Pezizomycotina</taxon>
        <taxon>Sordariomycetes</taxon>
        <taxon>Sordariomycetidae</taxon>
        <taxon>Sordariales</taxon>
        <taxon>Chaetomiaceae</taxon>
        <taxon>Staphylotrichum</taxon>
    </lineage>
</organism>
<evidence type="ECO:0000259" key="11">
    <source>
        <dbReference type="Pfam" id="PF14703"/>
    </source>
</evidence>
<keyword evidence="3" id="KW-0813">Transport</keyword>
<dbReference type="InterPro" id="IPR027815">
    <property type="entry name" value="CSC1/OSCA1-like_cyt"/>
</dbReference>
<dbReference type="InterPro" id="IPR045122">
    <property type="entry name" value="Csc1-like"/>
</dbReference>
<feature type="transmembrane region" description="Helical" evidence="8">
    <location>
        <begin position="480"/>
        <end position="504"/>
    </location>
</feature>
<feature type="transmembrane region" description="Helical" evidence="8">
    <location>
        <begin position="122"/>
        <end position="142"/>
    </location>
</feature>
<evidence type="ECO:0000256" key="5">
    <source>
        <dbReference type="ARBA" id="ARBA00022989"/>
    </source>
</evidence>
<keyword evidence="5 8" id="KW-1133">Transmembrane helix</keyword>
<evidence type="ECO:0000313" key="13">
    <source>
        <dbReference type="Proteomes" id="UP001197093"/>
    </source>
</evidence>
<evidence type="ECO:0000256" key="2">
    <source>
        <dbReference type="ARBA" id="ARBA00007779"/>
    </source>
</evidence>
<keyword evidence="4 8" id="KW-0812">Transmembrane</keyword>
<feature type="compositionally biased region" description="Polar residues" evidence="7">
    <location>
        <begin position="925"/>
        <end position="935"/>
    </location>
</feature>
<feature type="transmembrane region" description="Helical" evidence="8">
    <location>
        <begin position="524"/>
        <end position="546"/>
    </location>
</feature>
<dbReference type="Proteomes" id="UP001197093">
    <property type="component" value="Unassembled WGS sequence"/>
</dbReference>
<dbReference type="EMBL" id="JAHCVI010000003">
    <property type="protein sequence ID" value="KAG7288112.1"/>
    <property type="molecule type" value="Genomic_DNA"/>
</dbReference>
<dbReference type="PANTHER" id="PTHR13018:SF149">
    <property type="entry name" value="DOMAIN PROTEIN, PUTATIVE (AFU_ORTHOLOGUE AFUA_3G11660)-RELATED"/>
    <property type="match status" value="1"/>
</dbReference>
<protein>
    <recommendedName>
        <fullName evidence="14">DUF221-domain-containing protein</fullName>
    </recommendedName>
</protein>
<feature type="domain" description="CSC1/OSCA1-like cytosolic" evidence="11">
    <location>
        <begin position="206"/>
        <end position="375"/>
    </location>
</feature>
<keyword evidence="6 8" id="KW-0472">Membrane</keyword>
<evidence type="ECO:0000313" key="12">
    <source>
        <dbReference type="EMBL" id="KAG7288112.1"/>
    </source>
</evidence>
<dbReference type="GO" id="GO:0005886">
    <property type="term" value="C:plasma membrane"/>
    <property type="evidence" value="ECO:0007669"/>
    <property type="project" value="TreeGrafter"/>
</dbReference>
<name>A0AAD4EYM6_9PEZI</name>
<evidence type="ECO:0000259" key="10">
    <source>
        <dbReference type="Pfam" id="PF13967"/>
    </source>
</evidence>
<dbReference type="InterPro" id="IPR003864">
    <property type="entry name" value="CSC1/OSCA1-like_7TM"/>
</dbReference>
<evidence type="ECO:0000256" key="1">
    <source>
        <dbReference type="ARBA" id="ARBA00004141"/>
    </source>
</evidence>
<feature type="transmembrane region" description="Helical" evidence="8">
    <location>
        <begin position="37"/>
        <end position="58"/>
    </location>
</feature>
<evidence type="ECO:0000256" key="8">
    <source>
        <dbReference type="SAM" id="Phobius"/>
    </source>
</evidence>
<dbReference type="AlphaFoldDB" id="A0AAD4EYM6"/>
<accession>A0AAD4EYM6</accession>
<comment type="caution">
    <text evidence="12">The sequence shown here is derived from an EMBL/GenBank/DDBJ whole genome shotgun (WGS) entry which is preliminary data.</text>
</comment>
<feature type="transmembrane region" description="Helical" evidence="8">
    <location>
        <begin position="650"/>
        <end position="672"/>
    </location>
</feature>
<feature type="domain" description="CSC1/OSCA1-like N-terminal transmembrane" evidence="10">
    <location>
        <begin position="37"/>
        <end position="182"/>
    </location>
</feature>
<feature type="transmembrane region" description="Helical" evidence="8">
    <location>
        <begin position="617"/>
        <end position="638"/>
    </location>
</feature>
<feature type="compositionally biased region" description="Low complexity" evidence="7">
    <location>
        <begin position="906"/>
        <end position="918"/>
    </location>
</feature>
<evidence type="ECO:0008006" key="14">
    <source>
        <dbReference type="Google" id="ProtNLM"/>
    </source>
</evidence>
<evidence type="ECO:0000256" key="6">
    <source>
        <dbReference type="ARBA" id="ARBA00023136"/>
    </source>
</evidence>
<sequence length="1067" mass="117679">MDAVRHLLVRDDDKSPAQILLDLLSDPFSSQLKQDSVLAALGSSLGITAGIAICFSFLRPYNSVVYAPKLKHADEKHAPPPLGNGILAWIFPLWSTTEDDLVNLVGMDAALFMRFTRMCRNIFVILTVLGCAILIPVNWSNFTPDDVWLAKVTPRNVWGNPHWATVVFAWLLTIVVCGFLWWNYKKVTQLRIRYMKSEEYQQSLHARTLMLYDIPKNLASDEGIARIIDNVAPNSSFSRTAVARDVKILPDLIAQHDHTVRKLEKVLAIYLKDPQNLPAERPKCPPSKKDPSYGTYPKGHKVDAIEYLTQRIKFLELEIKDVRQRVDKRGSMPYGFASYADIAEAHAIAYASRKKKHHGATIKLAPRPNDIIWDNMPLNSSTRKTRRLWNNFWMAVLTLLWIAPNAMIAIFLVNLTNLGNVWHAFQESLIANSTVWSIVQGIASPALMSLVYLVLPIIFRRMSIKAGDQTKTGRERHVVAKLYAFFVFNNLIVFSIFSAIWQFTSTVIQNTNNGTDAWHAILDANIGQVLFISLCSISPFWITWLLQRQLGAAVDLAQLWTLIYSFVMRKFSSPTPRELIELTAPPSFDYASYYNYFLFYSTVALCYGAIQPLVLPAAAMYFCIDVALKKYLLLYIFVTKTESGGMFWRILFNRFLFGSILSHLVVFLIVWVRGDASHMHAYAVAPLPFLMIGFKIFCSRAFDNKIHYYATSYSGQHRAEAGMDVKEQSLRNDRLAARFGHPALYKPLITPMVHAKAQSLLASVYQGRLTDGRDAGLDDSLTVSGYSDTYSYAMDNMSSGKAGKLSPSMPGFEVVPESRLDFEFYKNRDEFAAEHGGGELFGRHQDIVRPGTPGTMGSGGDSNSRPGTPVGGMGFGNSNNNNSRRNQYPEYPSHLAGSSAYPGQPNPYSASSSSSPSPFGISDLPTRSRSPMMYSNANDSGTNLVAGAAGMPVSTPGYPPTPSTYGSARDRDMSVGPPGGAGYGHGPRAPGMLGGGPYGYGGLPQSDEMDLVQTPPALAGPGPGSGQGPAQYDYFRGGSTGGGNNRREGAGTPGMATRSGSNIWGGN</sequence>
<feature type="domain" description="CSC1/OSCA1-like 7TM region" evidence="9">
    <location>
        <begin position="386"/>
        <end position="669"/>
    </location>
</feature>
<dbReference type="Pfam" id="PF02714">
    <property type="entry name" value="RSN1_7TM"/>
    <property type="match status" value="1"/>
</dbReference>
<feature type="transmembrane region" description="Helical" evidence="8">
    <location>
        <begin position="435"/>
        <end position="459"/>
    </location>
</feature>
<dbReference type="Pfam" id="PF13967">
    <property type="entry name" value="RSN1_TM"/>
    <property type="match status" value="1"/>
</dbReference>